<reference evidence="3" key="4">
    <citation type="submission" date="2025-09" db="UniProtKB">
        <authorList>
            <consortium name="Ensembl"/>
        </authorList>
    </citation>
    <scope>IDENTIFICATION</scope>
    <source>
        <strain evidence="3">JP 163 A</strain>
    </source>
</reference>
<feature type="region of interest" description="Disordered" evidence="1">
    <location>
        <begin position="155"/>
        <end position="212"/>
    </location>
</feature>
<dbReference type="InterPro" id="IPR028890">
    <property type="entry name" value="Peptidase_C98"/>
</dbReference>
<proteinExistence type="predicted"/>
<dbReference type="MEROPS" id="C98.001"/>
<feature type="compositionally biased region" description="Polar residues" evidence="1">
    <location>
        <begin position="1003"/>
        <end position="1014"/>
    </location>
</feature>
<feature type="compositionally biased region" description="Polar residues" evidence="1">
    <location>
        <begin position="239"/>
        <end position="254"/>
    </location>
</feature>
<dbReference type="InterPro" id="IPR028889">
    <property type="entry name" value="USP"/>
</dbReference>
<feature type="compositionally biased region" description="Polar residues" evidence="1">
    <location>
        <begin position="155"/>
        <end position="170"/>
    </location>
</feature>
<feature type="region of interest" description="Disordered" evidence="1">
    <location>
        <begin position="839"/>
        <end position="894"/>
    </location>
</feature>
<feature type="compositionally biased region" description="Basic and acidic residues" evidence="1">
    <location>
        <begin position="175"/>
        <end position="198"/>
    </location>
</feature>
<dbReference type="Pfam" id="PF15499">
    <property type="entry name" value="Peptidase_C98"/>
    <property type="match status" value="1"/>
</dbReference>
<dbReference type="GO" id="GO:1904867">
    <property type="term" value="P:protein localization to Cajal body"/>
    <property type="evidence" value="ECO:0007669"/>
    <property type="project" value="Ensembl"/>
</dbReference>
<reference evidence="3" key="3">
    <citation type="submission" date="2025-08" db="UniProtKB">
        <authorList>
            <consortium name="Ensembl"/>
        </authorList>
    </citation>
    <scope>IDENTIFICATION</scope>
    <source>
        <strain evidence="3">JP 163 A</strain>
    </source>
</reference>
<reference evidence="4" key="2">
    <citation type="journal article" date="2013" name="Nat. Genet.">
        <title>The genome of the platyfish, Xiphophorus maculatus, provides insights into evolutionary adaptation and several complex traits.</title>
        <authorList>
            <person name="Schartl M."/>
            <person name="Walter R.B."/>
            <person name="Shen Y."/>
            <person name="Garcia T."/>
            <person name="Catchen J."/>
            <person name="Amores A."/>
            <person name="Braasch I."/>
            <person name="Chalopin D."/>
            <person name="Volff J.N."/>
            <person name="Lesch K.P."/>
            <person name="Bisazza A."/>
            <person name="Minx P."/>
            <person name="Hillier L."/>
            <person name="Wilson R.K."/>
            <person name="Fuerstenberg S."/>
            <person name="Boore J."/>
            <person name="Searle S."/>
            <person name="Postlethwait J.H."/>
            <person name="Warren W.C."/>
        </authorList>
    </citation>
    <scope>NUCLEOTIDE SEQUENCE [LARGE SCALE GENOMIC DNA]</scope>
    <source>
        <strain evidence="4">JP 163 A</strain>
    </source>
</reference>
<dbReference type="FunCoup" id="M4A1T7">
    <property type="interactions" value="880"/>
</dbReference>
<evidence type="ECO:0000313" key="4">
    <source>
        <dbReference type="Proteomes" id="UP000002852"/>
    </source>
</evidence>
<dbReference type="OMA" id="CEDEVTR"/>
<dbReference type="GO" id="GO:0032183">
    <property type="term" value="F:SUMO binding"/>
    <property type="evidence" value="ECO:0007669"/>
    <property type="project" value="Ensembl"/>
</dbReference>
<feature type="region of interest" description="Disordered" evidence="1">
    <location>
        <begin position="991"/>
        <end position="1014"/>
    </location>
</feature>
<sequence length="1092" mass="119682">MVICFERQRAAVEPRSDSCLPMTGEGIGLEALASPQAGYLGKVQERAASLKDCPWCNSKGLTFALRSYRINLQESITLCTNAQCLFPLVTRPLEDVLASLDPVEPSVGNKRKNSLAVEDVIESPLKWQRLSEHGDRRPQSVSCVPVSSLENCSLNSVTNGHSGSPNTGSEMVNGYHKESPDVKTADWDDKDVQDRDDPAPPACSSSVGSSSDVLLASNEAEPPSLSPHLVYPDAAKQNNVPASNTCSRSNSSQAIYPDNIKTPSSLCNEPTTKESLEADVFPCRDVNGFRSESRDSLDKFVSVPKQFLWRNSNNLCWLDSLLAVLVNCKSLRKLRPEHQPQRSSVWRLLRKHEGICAAVQEHQQTDKDGVPRVPSHVLQNAHVDLQNLRMSVFKLLQPKLHCKLGQRETPVFAMPLLLKLDSWVERLFQATFLWEFKCSACKVITKERVEKTLPTFTNIVPDWTPLNAAHLAPCNACCKKNERRTMLLESVPPVFALHFVEGLPHNNIRNYAFSFKGKRYSVTAVIQYSQQLKHFITWIYNEDGSWLEYDDLKNACETHQHLQIPTQEIHVVFWEEEEETQPSFCSLSNVLLEPPSADIEAVPSLKDLSTEELPTQTPDQSFLTSHNDTDIVCALSGDCSTSADVNTSIGDSTLLDTFEGLTHDDLITLTLVEFQPDSVQSEMRPVKETQQAEDPSSPVITENVVSSLPDSSIPAAGGNLCHNTDAQSAPSSSPCDSELSDNLVSDPTFVPNAKKRQSRTPNLRKTVRRQKGKKAASSKDPPPEPSETPEPLEQPESVCPAQSNTAAVTEQTSTVSSINNSPPLLTQKDRWSYILSRHPVNQSHKNISHPPPTQNGVISEVKQSHPVHSTPKPVKMPPIPARVPRPPLSTEERTGLPPKAAEMYGGFGAKNPNPVIPLPSSLPPAISSNHPAPVTWTSSTSPRLTEISSFKTPGSSKVSSGLGDTETLRYKLLKKLKAKKKKLAKLNQLLGTGGGAHLRPDSTDLNSPSTVSSSTYDGSACSDLLSPATTASNLSPDSTGFLEMLVSGQDGANQLDCVVSGAGAVTPTNYRTTQHEDHNFLEEFEFFSDFLS</sequence>
<dbReference type="InParanoid" id="M4A1T7"/>
<protein>
    <submittedName>
        <fullName evidence="3">Ubiquitin specific peptidase like 1</fullName>
    </submittedName>
</protein>
<dbReference type="HOGENOM" id="CLU_296761_0_0_1"/>
<dbReference type="CTD" id="10208"/>
<dbReference type="KEGG" id="xma:102238334"/>
<dbReference type="GeneTree" id="ENSGT00390000002316"/>
<keyword evidence="4" id="KW-1185">Reference proteome</keyword>
<feature type="compositionally biased region" description="Polar residues" evidence="1">
    <location>
        <begin position="800"/>
        <end position="824"/>
    </location>
</feature>
<dbReference type="GeneID" id="102238334"/>
<name>M4A1T7_XIPMA</name>
<feature type="domain" description="USP" evidence="2">
    <location>
        <begin position="307"/>
        <end position="577"/>
    </location>
</feature>
<dbReference type="InterPro" id="IPR038765">
    <property type="entry name" value="Papain-like_cys_pep_sf"/>
</dbReference>
<organism evidence="3 4">
    <name type="scientific">Xiphophorus maculatus</name>
    <name type="common">Southern platyfish</name>
    <name type="synonym">Platypoecilus maculatus</name>
    <dbReference type="NCBI Taxonomy" id="8083"/>
    <lineage>
        <taxon>Eukaryota</taxon>
        <taxon>Metazoa</taxon>
        <taxon>Chordata</taxon>
        <taxon>Craniata</taxon>
        <taxon>Vertebrata</taxon>
        <taxon>Euteleostomi</taxon>
        <taxon>Actinopterygii</taxon>
        <taxon>Neopterygii</taxon>
        <taxon>Teleostei</taxon>
        <taxon>Neoteleostei</taxon>
        <taxon>Acanthomorphata</taxon>
        <taxon>Ovalentaria</taxon>
        <taxon>Atherinomorphae</taxon>
        <taxon>Cyprinodontiformes</taxon>
        <taxon>Poeciliidae</taxon>
        <taxon>Poeciliinae</taxon>
        <taxon>Xiphophorus</taxon>
    </lineage>
</organism>
<evidence type="ECO:0000259" key="2">
    <source>
        <dbReference type="PROSITE" id="PS50235"/>
    </source>
</evidence>
<evidence type="ECO:0000256" key="1">
    <source>
        <dbReference type="SAM" id="MobiDB-lite"/>
    </source>
</evidence>
<feature type="compositionally biased region" description="Polar residues" evidence="1">
    <location>
        <begin position="688"/>
        <end position="710"/>
    </location>
</feature>
<evidence type="ECO:0000313" key="3">
    <source>
        <dbReference type="Ensembl" id="ENSXMAP00000008431.1"/>
    </source>
</evidence>
<feature type="compositionally biased region" description="Pro residues" evidence="1">
    <location>
        <begin position="874"/>
        <end position="887"/>
    </location>
</feature>
<dbReference type="Proteomes" id="UP000002852">
    <property type="component" value="Unassembled WGS sequence"/>
</dbReference>
<dbReference type="InterPro" id="IPR033505">
    <property type="entry name" value="USPL1"/>
</dbReference>
<feature type="compositionally biased region" description="Polar residues" evidence="1">
    <location>
        <begin position="721"/>
        <end position="745"/>
    </location>
</feature>
<dbReference type="SUPFAM" id="SSF54001">
    <property type="entry name" value="Cysteine proteinases"/>
    <property type="match status" value="1"/>
</dbReference>
<dbReference type="STRING" id="8083.ENSXMAP00000008431"/>
<dbReference type="GO" id="GO:0030576">
    <property type="term" value="P:Cajal body organization"/>
    <property type="evidence" value="ECO:0007669"/>
    <property type="project" value="Ensembl"/>
</dbReference>
<dbReference type="GO" id="GO:0016926">
    <property type="term" value="P:protein desumoylation"/>
    <property type="evidence" value="ECO:0007669"/>
    <property type="project" value="Ensembl"/>
</dbReference>
<dbReference type="PANTHER" id="PTHR15294">
    <property type="entry name" value="RETINOVIN-RELATED"/>
    <property type="match status" value="1"/>
</dbReference>
<accession>M4A1T7</accession>
<dbReference type="PANTHER" id="PTHR15294:SF3">
    <property type="entry name" value="SUMO-SPECIFIC ISOPEPTIDASE USPL1"/>
    <property type="match status" value="1"/>
</dbReference>
<feature type="region of interest" description="Disordered" evidence="1">
    <location>
        <begin position="677"/>
        <end position="825"/>
    </location>
</feature>
<feature type="region of interest" description="Disordered" evidence="1">
    <location>
        <begin position="239"/>
        <end position="269"/>
    </location>
</feature>
<dbReference type="AlphaFoldDB" id="M4A1T7"/>
<dbReference type="GO" id="GO:0015030">
    <property type="term" value="C:Cajal body"/>
    <property type="evidence" value="ECO:0007669"/>
    <property type="project" value="Ensembl"/>
</dbReference>
<feature type="compositionally biased region" description="Basic residues" evidence="1">
    <location>
        <begin position="765"/>
        <end position="776"/>
    </location>
</feature>
<dbReference type="PROSITE" id="PS50235">
    <property type="entry name" value="USP_3"/>
    <property type="match status" value="1"/>
</dbReference>
<dbReference type="Ensembl" id="ENSXMAT00000008444.2">
    <property type="protein sequence ID" value="ENSXMAP00000008431.1"/>
    <property type="gene ID" value="ENSXMAG00000008411.2"/>
</dbReference>
<reference evidence="4" key="1">
    <citation type="submission" date="2012-01" db="EMBL/GenBank/DDBJ databases">
        <authorList>
            <person name="Walter R."/>
            <person name="Schartl M."/>
            <person name="Warren W."/>
        </authorList>
    </citation>
    <scope>NUCLEOTIDE SEQUENCE [LARGE SCALE GENOMIC DNA]</scope>
    <source>
        <strain evidence="4">JP 163 A</strain>
    </source>
</reference>
<dbReference type="eggNOG" id="ENOG502QRFM">
    <property type="taxonomic scope" value="Eukaryota"/>
</dbReference>
<dbReference type="OrthoDB" id="6160353at2759"/>
<dbReference type="Gene3D" id="3.90.70.10">
    <property type="entry name" value="Cysteine proteinases"/>
    <property type="match status" value="1"/>
</dbReference>
<dbReference type="GO" id="GO:0016929">
    <property type="term" value="F:deSUMOylase activity"/>
    <property type="evidence" value="ECO:0007669"/>
    <property type="project" value="Ensembl"/>
</dbReference>
<dbReference type="RefSeq" id="XP_005808480.1">
    <property type="nucleotide sequence ID" value="XM_005808423.3"/>
</dbReference>